<sequence>NLEFHKHRMHCYESIDILCNVVQLNFMLQLDLFTYGTTYVAIAGEMLNVLISQLGVEDHHVKWAAKTHLGHVLRLLRSLQHWAPALYMFVYGIQALSDPSLVLEVDGVTAAAATTPRAL</sequence>
<proteinExistence type="predicted"/>
<gene>
    <name evidence="1" type="ORF">H4R21_005268</name>
</gene>
<feature type="non-terminal residue" evidence="1">
    <location>
        <position position="1"/>
    </location>
</feature>
<organism evidence="1 2">
    <name type="scientific">Coemansia helicoidea</name>
    <dbReference type="NCBI Taxonomy" id="1286919"/>
    <lineage>
        <taxon>Eukaryota</taxon>
        <taxon>Fungi</taxon>
        <taxon>Fungi incertae sedis</taxon>
        <taxon>Zoopagomycota</taxon>
        <taxon>Kickxellomycotina</taxon>
        <taxon>Kickxellomycetes</taxon>
        <taxon>Kickxellales</taxon>
        <taxon>Kickxellaceae</taxon>
        <taxon>Coemansia</taxon>
    </lineage>
</organism>
<dbReference type="Proteomes" id="UP001140087">
    <property type="component" value="Unassembled WGS sequence"/>
</dbReference>
<evidence type="ECO:0000313" key="1">
    <source>
        <dbReference type="EMBL" id="KAJ2795052.1"/>
    </source>
</evidence>
<accession>A0ACC1KUW2</accession>
<name>A0ACC1KUW2_9FUNG</name>
<protein>
    <submittedName>
        <fullName evidence="1">Uncharacterized protein</fullName>
    </submittedName>
</protein>
<evidence type="ECO:0000313" key="2">
    <source>
        <dbReference type="Proteomes" id="UP001140087"/>
    </source>
</evidence>
<dbReference type="EMBL" id="JANBUN010002292">
    <property type="protein sequence ID" value="KAJ2795052.1"/>
    <property type="molecule type" value="Genomic_DNA"/>
</dbReference>
<reference evidence="1" key="1">
    <citation type="submission" date="2022-07" db="EMBL/GenBank/DDBJ databases">
        <title>Phylogenomic reconstructions and comparative analyses of Kickxellomycotina fungi.</title>
        <authorList>
            <person name="Reynolds N.K."/>
            <person name="Stajich J.E."/>
            <person name="Barry K."/>
            <person name="Grigoriev I.V."/>
            <person name="Crous P."/>
            <person name="Smith M.E."/>
        </authorList>
    </citation>
    <scope>NUCLEOTIDE SEQUENCE</scope>
    <source>
        <strain evidence="1">BCRC 34780</strain>
    </source>
</reference>
<comment type="caution">
    <text evidence="1">The sequence shown here is derived from an EMBL/GenBank/DDBJ whole genome shotgun (WGS) entry which is preliminary data.</text>
</comment>
<keyword evidence="2" id="KW-1185">Reference proteome</keyword>